<dbReference type="InterPro" id="IPR051172">
    <property type="entry name" value="Chlamydia_OmcB"/>
</dbReference>
<dbReference type="PANTHER" id="PTHR34819">
    <property type="entry name" value="LARGE CYSTEINE-RICH PERIPLASMIC PROTEIN OMCB"/>
    <property type="match status" value="1"/>
</dbReference>
<sequence>MPDTQTQIPMEPNPAPPPNFYRRHTRSLWLSLITVALAVAAILTYILFFREVTPSPQYTGDVRLEISAPEESVSGSQISYEISFENLSNIKLTALSLEVFYPEGFGFIAATPDTQPSSATGRTTADTAAPSFDGRQFTFPDLPRGEKEKLIVVGILKGNVQEIKSITAKLHYVPENFASSFLASGDASTIMLPPEITMRVLAPTHLITGQMMKYEIEIANISIENFDDLVMELSYPSGFSFGSSVPKASSGDSIWRLPQLTFGATQKITVEGRLAERPGDDVYISAELFTQKDGEKLSAGRSYAFTRMLDAPIKLTHILRGGAGTVLASENLEYEVSYENVGDVGLSNVTIIMIFETPVFDLMEARSSTGQIRGNQMIWQPGGVAELGIVNPGQTGKFSVRLPIRAETELFQKNPVAQTRTEFRADTLQEALSGDTLAFKVGTNISLDAKAFVVSGPERPELGQTSVYRVTLTVKNSVNDLQDAVLTAIIPRTDTAFLSQTVGPAQEAGNLQYFSASRGITWKLGQVSAFTGPKQSARTITFDLSMTPETSGFGSYELLKDIEVQGLDIFTNELVFSEKIRSVDTR</sequence>
<dbReference type="EMBL" id="MFEK01000007">
    <property type="protein sequence ID" value="OGE79150.1"/>
    <property type="molecule type" value="Genomic_DNA"/>
</dbReference>
<evidence type="ECO:0000313" key="2">
    <source>
        <dbReference type="EMBL" id="OGE79150.1"/>
    </source>
</evidence>
<dbReference type="Proteomes" id="UP000176864">
    <property type="component" value="Unassembled WGS sequence"/>
</dbReference>
<feature type="transmembrane region" description="Helical" evidence="1">
    <location>
        <begin position="28"/>
        <end position="48"/>
    </location>
</feature>
<evidence type="ECO:0000256" key="1">
    <source>
        <dbReference type="SAM" id="Phobius"/>
    </source>
</evidence>
<gene>
    <name evidence="2" type="ORF">A2751_05940</name>
</gene>
<comment type="caution">
    <text evidence="2">The sequence shown here is derived from an EMBL/GenBank/DDBJ whole genome shotgun (WGS) entry which is preliminary data.</text>
</comment>
<reference evidence="2 3" key="1">
    <citation type="journal article" date="2016" name="Nat. Commun.">
        <title>Thousands of microbial genomes shed light on interconnected biogeochemical processes in an aquifer system.</title>
        <authorList>
            <person name="Anantharaman K."/>
            <person name="Brown C.T."/>
            <person name="Hug L.A."/>
            <person name="Sharon I."/>
            <person name="Castelle C.J."/>
            <person name="Probst A.J."/>
            <person name="Thomas B.C."/>
            <person name="Singh A."/>
            <person name="Wilkins M.J."/>
            <person name="Karaoz U."/>
            <person name="Brodie E.L."/>
            <person name="Williams K.H."/>
            <person name="Hubbard S.S."/>
            <person name="Banfield J.F."/>
        </authorList>
    </citation>
    <scope>NUCLEOTIDE SEQUENCE [LARGE SCALE GENOMIC DNA]</scope>
</reference>
<evidence type="ECO:0008006" key="4">
    <source>
        <dbReference type="Google" id="ProtNLM"/>
    </source>
</evidence>
<dbReference type="STRING" id="1817824.A2751_05940"/>
<organism evidence="2 3">
    <name type="scientific">Candidatus Doudnabacteria bacterium RIFCSPHIGHO2_01_FULL_46_14</name>
    <dbReference type="NCBI Taxonomy" id="1817824"/>
    <lineage>
        <taxon>Bacteria</taxon>
        <taxon>Candidatus Doudnaibacteriota</taxon>
    </lineage>
</organism>
<evidence type="ECO:0000313" key="3">
    <source>
        <dbReference type="Proteomes" id="UP000176864"/>
    </source>
</evidence>
<keyword evidence="1" id="KW-0812">Transmembrane</keyword>
<protein>
    <recommendedName>
        <fullName evidence="4">DUF11 domain-containing protein</fullName>
    </recommendedName>
</protein>
<name>A0A1F5NP55_9BACT</name>
<accession>A0A1F5NP55</accession>
<proteinExistence type="predicted"/>
<dbReference type="PANTHER" id="PTHR34819:SF3">
    <property type="entry name" value="CELL SURFACE PROTEIN"/>
    <property type="match status" value="1"/>
</dbReference>
<keyword evidence="1" id="KW-0472">Membrane</keyword>
<dbReference type="AlphaFoldDB" id="A0A1F5NP55"/>
<keyword evidence="1" id="KW-1133">Transmembrane helix</keyword>